<dbReference type="InterPro" id="IPR050631">
    <property type="entry name" value="PheA/TfdB_FAD_monoxygenase"/>
</dbReference>
<dbReference type="Pfam" id="PF01494">
    <property type="entry name" value="FAD_binding_3"/>
    <property type="match status" value="1"/>
</dbReference>
<dbReference type="PRINTS" id="PR00420">
    <property type="entry name" value="RNGMNOXGNASE"/>
</dbReference>
<keyword evidence="2" id="KW-0274">FAD</keyword>
<feature type="domain" description="FAD-binding" evidence="4">
    <location>
        <begin position="10"/>
        <end position="378"/>
    </location>
</feature>
<organism evidence="5 6">
    <name type="scientific">Aspergillus nomiae NRRL (strain ATCC 15546 / NRRL 13137 / CBS 260.88 / M93)</name>
    <dbReference type="NCBI Taxonomy" id="1509407"/>
    <lineage>
        <taxon>Eukaryota</taxon>
        <taxon>Fungi</taxon>
        <taxon>Dikarya</taxon>
        <taxon>Ascomycota</taxon>
        <taxon>Pezizomycotina</taxon>
        <taxon>Eurotiomycetes</taxon>
        <taxon>Eurotiomycetidae</taxon>
        <taxon>Eurotiales</taxon>
        <taxon>Aspergillaceae</taxon>
        <taxon>Aspergillus</taxon>
        <taxon>Aspergillus subgen. Circumdati</taxon>
    </lineage>
</organism>
<keyword evidence="6" id="KW-1185">Reference proteome</keyword>
<dbReference type="PANTHER" id="PTHR43476:SF3">
    <property type="entry name" value="FAD-BINDING MONOOXYGENASE"/>
    <property type="match status" value="1"/>
</dbReference>
<accession>A0A0L1J6A5</accession>
<dbReference type="GO" id="GO:0008688">
    <property type="term" value="F:3-(3-hydroxyphenyl)propionate hydroxylase activity"/>
    <property type="evidence" value="ECO:0007669"/>
    <property type="project" value="TreeGrafter"/>
</dbReference>
<dbReference type="OrthoDB" id="10016252at2759"/>
<dbReference type="GO" id="GO:0019622">
    <property type="term" value="P:3-(3-hydroxy)phenylpropionate catabolic process"/>
    <property type="evidence" value="ECO:0007669"/>
    <property type="project" value="TreeGrafter"/>
</dbReference>
<dbReference type="GO" id="GO:0071949">
    <property type="term" value="F:FAD binding"/>
    <property type="evidence" value="ECO:0007669"/>
    <property type="project" value="InterPro"/>
</dbReference>
<evidence type="ECO:0000256" key="2">
    <source>
        <dbReference type="ARBA" id="ARBA00022827"/>
    </source>
</evidence>
<dbReference type="PANTHER" id="PTHR43476">
    <property type="entry name" value="3-(3-HYDROXY-PHENYL)PROPIONATE/3-HYDROXYCINNAMIC ACID HYDROXYLASE"/>
    <property type="match status" value="1"/>
</dbReference>
<dbReference type="Proteomes" id="UP000037505">
    <property type="component" value="Unassembled WGS sequence"/>
</dbReference>
<reference evidence="5 6" key="1">
    <citation type="submission" date="2014-06" db="EMBL/GenBank/DDBJ databases">
        <title>The Genome of the Aflatoxigenic Filamentous Fungus Aspergillus nomius.</title>
        <authorList>
            <person name="Moore M.G."/>
            <person name="Shannon B.M."/>
            <person name="Brian M.M."/>
        </authorList>
    </citation>
    <scope>NUCLEOTIDE SEQUENCE [LARGE SCALE GENOMIC DNA]</scope>
    <source>
        <strain evidence="5 6">NRRL 13137</strain>
    </source>
</reference>
<sequence>MASSDEYETTDILVCGCGPTGAMLSAYLGRLGVPNIVIEKEAAITTDPRGIALDDDGIRYLQGLGLYEHIFTEIGSCIQKVRFISGREQNLHKAPFLQFDTASSEGNTGHIGVIAHKQPVLEKNLRSAVEESNFCELRSSCTLTAISEDEQWVYATYTDASGAEKKIRSKFLAAADGKTGFTRKMYLEPKGIQMEWAEKSKYQETWVALNWKIQLPSQESHPTFPLWGQGYTPEDVYDLFFPTDFRFLCNDERPAVCGRFGLPEDRLWRFEFVVADGEDDNEMATKDKVREVVLPYLTLPGSRFGLQEDVSFPEDCIEVLRSRPFRFSARSCNQWALNRVILCGDAAHVFPPFGGQGIASGFRDAIALSWRLALICRSQTQLDYRSHLRGWFLERKQQLDASLAATVRNGEMVAGKSFVHDFARNWGLWLIQLIPNFKHWLELGPRGDGPMQYTHLPGMPFMPELKGGLCFPQSYCVSLTQGPAVHFTDDAIFTGKSGLFQLVVLLDNPGELDDARTHLQRFSRRTPLLSASEATFFVPRTACEEMSSKEISALPPNLFRTATGDEFAVSPLCKNRPVPRGYNEKLMWDVLPRKRYVIVRLDRFVFAACNSTTELEQAVERLSELFD</sequence>
<protein>
    <submittedName>
        <fullName evidence="5">Putative monooxygenase</fullName>
    </submittedName>
</protein>
<dbReference type="EMBL" id="JNOM01000086">
    <property type="protein sequence ID" value="KNG87274.1"/>
    <property type="molecule type" value="Genomic_DNA"/>
</dbReference>
<proteinExistence type="predicted"/>
<dbReference type="InterPro" id="IPR036188">
    <property type="entry name" value="FAD/NAD-bd_sf"/>
</dbReference>
<keyword evidence="1" id="KW-0285">Flavoprotein</keyword>
<dbReference type="InterPro" id="IPR002938">
    <property type="entry name" value="FAD-bd"/>
</dbReference>
<dbReference type="Gene3D" id="3.50.50.60">
    <property type="entry name" value="FAD/NAD(P)-binding domain"/>
    <property type="match status" value="2"/>
</dbReference>
<comment type="caution">
    <text evidence="5">The sequence shown here is derived from an EMBL/GenBank/DDBJ whole genome shotgun (WGS) entry which is preliminary data.</text>
</comment>
<dbReference type="GeneID" id="26806760"/>
<evidence type="ECO:0000256" key="1">
    <source>
        <dbReference type="ARBA" id="ARBA00022630"/>
    </source>
</evidence>
<keyword evidence="5" id="KW-0503">Monooxygenase</keyword>
<evidence type="ECO:0000313" key="6">
    <source>
        <dbReference type="Proteomes" id="UP000037505"/>
    </source>
</evidence>
<dbReference type="SUPFAM" id="SSF51905">
    <property type="entry name" value="FAD/NAD(P)-binding domain"/>
    <property type="match status" value="1"/>
</dbReference>
<dbReference type="RefSeq" id="XP_015408197.1">
    <property type="nucleotide sequence ID" value="XM_015550213.1"/>
</dbReference>
<keyword evidence="3" id="KW-0560">Oxidoreductase</keyword>
<evidence type="ECO:0000259" key="4">
    <source>
        <dbReference type="Pfam" id="PF01494"/>
    </source>
</evidence>
<gene>
    <name evidence="5" type="ORF">ANOM_004956</name>
</gene>
<name>A0A0L1J6A5_ASPN3</name>
<evidence type="ECO:0000256" key="3">
    <source>
        <dbReference type="ARBA" id="ARBA00023002"/>
    </source>
</evidence>
<dbReference type="STRING" id="1509407.A0A0L1J6A5"/>
<evidence type="ECO:0000313" key="5">
    <source>
        <dbReference type="EMBL" id="KNG87274.1"/>
    </source>
</evidence>
<dbReference type="AlphaFoldDB" id="A0A0L1J6A5"/>